<organism evidence="2 3">
    <name type="scientific">Brassica campestris</name>
    <name type="common">Field mustard</name>
    <dbReference type="NCBI Taxonomy" id="3711"/>
    <lineage>
        <taxon>Eukaryota</taxon>
        <taxon>Viridiplantae</taxon>
        <taxon>Streptophyta</taxon>
        <taxon>Embryophyta</taxon>
        <taxon>Tracheophyta</taxon>
        <taxon>Spermatophyta</taxon>
        <taxon>Magnoliopsida</taxon>
        <taxon>eudicotyledons</taxon>
        <taxon>Gunneridae</taxon>
        <taxon>Pentapetalae</taxon>
        <taxon>rosids</taxon>
        <taxon>malvids</taxon>
        <taxon>Brassicales</taxon>
        <taxon>Brassicaceae</taxon>
        <taxon>Brassiceae</taxon>
        <taxon>Brassica</taxon>
    </lineage>
</organism>
<reference evidence="2 3" key="1">
    <citation type="journal article" date="2011" name="Nat. Genet.">
        <title>The genome of the mesopolyploid crop species Brassica rapa.</title>
        <authorList>
            <consortium name="Brassica rapa Genome Sequencing Project Consortium"/>
            <person name="Wang X."/>
            <person name="Wang H."/>
            <person name="Wang J."/>
            <person name="Sun R."/>
            <person name="Wu J."/>
            <person name="Liu S."/>
            <person name="Bai Y."/>
            <person name="Mun J.H."/>
            <person name="Bancroft I."/>
            <person name="Cheng F."/>
            <person name="Huang S."/>
            <person name="Li X."/>
            <person name="Hua W."/>
            <person name="Wang J."/>
            <person name="Wang X."/>
            <person name="Freeling M."/>
            <person name="Pires J.C."/>
            <person name="Paterson A.H."/>
            <person name="Chalhoub B."/>
            <person name="Wang B."/>
            <person name="Hayward A."/>
            <person name="Sharpe A.G."/>
            <person name="Park B.S."/>
            <person name="Weisshaar B."/>
            <person name="Liu B."/>
            <person name="Li B."/>
            <person name="Liu B."/>
            <person name="Tong C."/>
            <person name="Song C."/>
            <person name="Duran C."/>
            <person name="Peng C."/>
            <person name="Geng C."/>
            <person name="Koh C."/>
            <person name="Lin C."/>
            <person name="Edwards D."/>
            <person name="Mu D."/>
            <person name="Shen D."/>
            <person name="Soumpourou E."/>
            <person name="Li F."/>
            <person name="Fraser F."/>
            <person name="Conant G."/>
            <person name="Lassalle G."/>
            <person name="King G.J."/>
            <person name="Bonnema G."/>
            <person name="Tang H."/>
            <person name="Wang H."/>
            <person name="Belcram H."/>
            <person name="Zhou H."/>
            <person name="Hirakawa H."/>
            <person name="Abe H."/>
            <person name="Guo H."/>
            <person name="Wang H."/>
            <person name="Jin H."/>
            <person name="Parkin I.A."/>
            <person name="Batley J."/>
            <person name="Kim J.S."/>
            <person name="Just J."/>
            <person name="Li J."/>
            <person name="Xu J."/>
            <person name="Deng J."/>
            <person name="Kim J.A."/>
            <person name="Li J."/>
            <person name="Yu J."/>
            <person name="Meng J."/>
            <person name="Wang J."/>
            <person name="Min J."/>
            <person name="Poulain J."/>
            <person name="Wang J."/>
            <person name="Hatakeyama K."/>
            <person name="Wu K."/>
            <person name="Wang L."/>
            <person name="Fang L."/>
            <person name="Trick M."/>
            <person name="Links M.G."/>
            <person name="Zhao M."/>
            <person name="Jin M."/>
            <person name="Ramchiary N."/>
            <person name="Drou N."/>
            <person name="Berkman P.J."/>
            <person name="Cai Q."/>
            <person name="Huang Q."/>
            <person name="Li R."/>
            <person name="Tabata S."/>
            <person name="Cheng S."/>
            <person name="Zhang S."/>
            <person name="Zhang S."/>
            <person name="Huang S."/>
            <person name="Sato S."/>
            <person name="Sun S."/>
            <person name="Kwon S.J."/>
            <person name="Choi S.R."/>
            <person name="Lee T.H."/>
            <person name="Fan W."/>
            <person name="Zhao X."/>
            <person name="Tan X."/>
            <person name="Xu X."/>
            <person name="Wang Y."/>
            <person name="Qiu Y."/>
            <person name="Yin Y."/>
            <person name="Li Y."/>
            <person name="Du Y."/>
            <person name="Liao Y."/>
            <person name="Lim Y."/>
            <person name="Narusaka Y."/>
            <person name="Wang Y."/>
            <person name="Wang Z."/>
            <person name="Li Z."/>
            <person name="Wang Z."/>
            <person name="Xiong Z."/>
            <person name="Zhang Z."/>
        </authorList>
    </citation>
    <scope>NUCLEOTIDE SEQUENCE [LARGE SCALE GENOMIC DNA]</scope>
    <source>
        <strain evidence="2 3">cv. Chiifu-401-42</strain>
    </source>
</reference>
<protein>
    <submittedName>
        <fullName evidence="2">Uncharacterized protein</fullName>
    </submittedName>
</protein>
<feature type="compositionally biased region" description="Polar residues" evidence="1">
    <location>
        <begin position="356"/>
        <end position="365"/>
    </location>
</feature>
<dbReference type="Gramene" id="Bra037872.1">
    <property type="protein sequence ID" value="Bra037872.1-P"/>
    <property type="gene ID" value="Bra037872"/>
</dbReference>
<dbReference type="HOGENOM" id="CLU_486957_0_0_1"/>
<feature type="compositionally biased region" description="Basic and acidic residues" evidence="1">
    <location>
        <begin position="106"/>
        <end position="120"/>
    </location>
</feature>
<feature type="compositionally biased region" description="Polar residues" evidence="1">
    <location>
        <begin position="288"/>
        <end position="306"/>
    </location>
</feature>
<proteinExistence type="predicted"/>
<accession>M4F9V8</accession>
<sequence>MDEEDHYWEEEQSMLDEESSCGDDQWSDDGSNTDFEEDPYVGDPEPVPPDPYHVDNHSTYCSRREAGLEEGYESGSWKEAVGVENCLENKEEWEHESDEETQLQLDVKEDSWEAQTHPDSDQEIEEISWAGVPFSGPEERQALSMKPYRDFGSWYEETDSQISEDEARQPSHEAEIHGYDLGVPEKEEAISKAGRNVKESQLALPEEEELESEAGRNVTELEASSINLSGYNKEAAAYQQWEDNLKTWYHSYQLSDEKTDDESIDTWEDFRLEMRRLVEEAEKETAAQYHQPQNNDTHALHTSTPRFRTRSKKADHPHSPHEVKPTIGKPTIKQSKSSQPSSLQLPKEPAIRPRSKGTSENTESKATLFHIKGGPQPEDEAMQHGVISNCKHLQNYYDQEDKNFTSISSICEHPSLEVASNPTKKHSDQNQSMNFKMDVLSSQQDQEEEKIPRKSQDTIIFPETVKPSNVWKDWTINWSNCFQIDVTQPGRILHDPRLPEYTSNRPEEPPIIFPYTNKHRIKRIFIYTNFLFSKSLTTWRINNQRLFFYDQSFLKLLQGT</sequence>
<keyword evidence="3" id="KW-1185">Reference proteome</keyword>
<dbReference type="EnsemblPlants" id="Bra037872.1">
    <property type="protein sequence ID" value="Bra037872.1-P"/>
    <property type="gene ID" value="Bra037872"/>
</dbReference>
<name>M4F9V8_BRACM</name>
<evidence type="ECO:0000313" key="3">
    <source>
        <dbReference type="Proteomes" id="UP000011750"/>
    </source>
</evidence>
<feature type="compositionally biased region" description="Low complexity" evidence="1">
    <location>
        <begin position="333"/>
        <end position="347"/>
    </location>
</feature>
<feature type="compositionally biased region" description="Acidic residues" evidence="1">
    <location>
        <begin position="1"/>
        <end position="27"/>
    </location>
</feature>
<reference evidence="2 3" key="2">
    <citation type="journal article" date="2018" name="Hortic Res">
        <title>Improved Brassica rapa reference genome by single-molecule sequencing and chromosome conformation capture technologies.</title>
        <authorList>
            <person name="Zhang L."/>
            <person name="Cai X."/>
            <person name="Wu J."/>
            <person name="Liu M."/>
            <person name="Grob S."/>
            <person name="Cheng F."/>
            <person name="Liang J."/>
            <person name="Cai C."/>
            <person name="Liu Z."/>
            <person name="Liu B."/>
            <person name="Wang F."/>
            <person name="Li S."/>
            <person name="Liu F."/>
            <person name="Li X."/>
            <person name="Cheng L."/>
            <person name="Yang W."/>
            <person name="Li M.H."/>
            <person name="Grossniklaus U."/>
            <person name="Zheng H."/>
            <person name="Wang X."/>
        </authorList>
    </citation>
    <scope>NUCLEOTIDE SEQUENCE [LARGE SCALE GENOMIC DNA]</scope>
    <source>
        <strain evidence="2 3">cv. Chiifu-401-42</strain>
    </source>
</reference>
<reference evidence="2" key="3">
    <citation type="submission" date="2023-03" db="UniProtKB">
        <authorList>
            <consortium name="EnsemblPlants"/>
        </authorList>
    </citation>
    <scope>IDENTIFICATION</scope>
    <source>
        <strain evidence="2">cv. Chiifu-401-42</strain>
    </source>
</reference>
<feature type="region of interest" description="Disordered" evidence="1">
    <location>
        <begin position="1"/>
        <end position="58"/>
    </location>
</feature>
<evidence type="ECO:0000313" key="2">
    <source>
        <dbReference type="EnsemblPlants" id="Bra037872.1-P"/>
    </source>
</evidence>
<evidence type="ECO:0000256" key="1">
    <source>
        <dbReference type="SAM" id="MobiDB-lite"/>
    </source>
</evidence>
<dbReference type="InParanoid" id="M4F9V8"/>
<feature type="region of interest" description="Disordered" evidence="1">
    <location>
        <begin position="88"/>
        <end position="143"/>
    </location>
</feature>
<dbReference type="Proteomes" id="UP000011750">
    <property type="component" value="Chromosome A09"/>
</dbReference>
<feature type="region of interest" description="Disordered" evidence="1">
    <location>
        <begin position="282"/>
        <end position="381"/>
    </location>
</feature>
<feature type="compositionally biased region" description="Basic and acidic residues" evidence="1">
    <location>
        <begin position="312"/>
        <end position="324"/>
    </location>
</feature>
<dbReference type="AlphaFoldDB" id="M4F9V8"/>